<dbReference type="AlphaFoldDB" id="A0A2V5IPF1"/>
<dbReference type="Proteomes" id="UP000248817">
    <property type="component" value="Unassembled WGS sequence"/>
</dbReference>
<sequence length="102" mass="11169">MHNHGLLLQKIITGLNLSVITAHYLLACLLRSCQLGRRILFFSTVGVLGSPLIGLIKMECPQICCGPPFFLPLVCFSNLPSFTPGLSFLHPLLVSWPPINTP</sequence>
<keyword evidence="1" id="KW-0472">Membrane</keyword>
<dbReference type="EMBL" id="KZ825626">
    <property type="protein sequence ID" value="PYI25797.1"/>
    <property type="molecule type" value="Genomic_DNA"/>
</dbReference>
<protein>
    <submittedName>
        <fullName evidence="2">Uncharacterized protein</fullName>
    </submittedName>
</protein>
<accession>A0A2V5IPF1</accession>
<reference evidence="2 3" key="1">
    <citation type="submission" date="2018-02" db="EMBL/GenBank/DDBJ databases">
        <title>The genomes of Aspergillus section Nigri reveals drivers in fungal speciation.</title>
        <authorList>
            <consortium name="DOE Joint Genome Institute"/>
            <person name="Vesth T.C."/>
            <person name="Nybo J."/>
            <person name="Theobald S."/>
            <person name="Brandl J."/>
            <person name="Frisvad J.C."/>
            <person name="Nielsen K.F."/>
            <person name="Lyhne E.K."/>
            <person name="Kogle M.E."/>
            <person name="Kuo A."/>
            <person name="Riley R."/>
            <person name="Clum A."/>
            <person name="Nolan M."/>
            <person name="Lipzen A."/>
            <person name="Salamov A."/>
            <person name="Henrissat B."/>
            <person name="Wiebenga A."/>
            <person name="De vries R.P."/>
            <person name="Grigoriev I.V."/>
            <person name="Mortensen U.H."/>
            <person name="Andersen M.R."/>
            <person name="Baker S.E."/>
        </authorList>
    </citation>
    <scope>NUCLEOTIDE SEQUENCE [LARGE SCALE GENOMIC DNA]</scope>
    <source>
        <strain evidence="2 3">CBS 114.80</strain>
    </source>
</reference>
<evidence type="ECO:0000313" key="3">
    <source>
        <dbReference type="Proteomes" id="UP000248817"/>
    </source>
</evidence>
<proteinExistence type="predicted"/>
<name>A0A2V5IPF1_9EURO</name>
<evidence type="ECO:0000256" key="1">
    <source>
        <dbReference type="SAM" id="Phobius"/>
    </source>
</evidence>
<feature type="transmembrane region" description="Helical" evidence="1">
    <location>
        <begin position="6"/>
        <end position="27"/>
    </location>
</feature>
<feature type="transmembrane region" description="Helical" evidence="1">
    <location>
        <begin position="39"/>
        <end position="56"/>
    </location>
</feature>
<gene>
    <name evidence="2" type="ORF">BP00DRAFT_86799</name>
</gene>
<keyword evidence="1" id="KW-1133">Transmembrane helix</keyword>
<keyword evidence="1" id="KW-0812">Transmembrane</keyword>
<organism evidence="2 3">
    <name type="scientific">Aspergillus indologenus CBS 114.80</name>
    <dbReference type="NCBI Taxonomy" id="1450541"/>
    <lineage>
        <taxon>Eukaryota</taxon>
        <taxon>Fungi</taxon>
        <taxon>Dikarya</taxon>
        <taxon>Ascomycota</taxon>
        <taxon>Pezizomycotina</taxon>
        <taxon>Eurotiomycetes</taxon>
        <taxon>Eurotiomycetidae</taxon>
        <taxon>Eurotiales</taxon>
        <taxon>Aspergillaceae</taxon>
        <taxon>Aspergillus</taxon>
        <taxon>Aspergillus subgen. Circumdati</taxon>
    </lineage>
</organism>
<evidence type="ECO:0000313" key="2">
    <source>
        <dbReference type="EMBL" id="PYI25797.1"/>
    </source>
</evidence>
<keyword evidence="3" id="KW-1185">Reference proteome</keyword>